<evidence type="ECO:0000313" key="4">
    <source>
        <dbReference type="EMBL" id="GEK89323.1"/>
    </source>
</evidence>
<dbReference type="Proteomes" id="UP000321425">
    <property type="component" value="Unassembled WGS sequence"/>
</dbReference>
<keyword evidence="3" id="KW-1133">Transmembrane helix</keyword>
<dbReference type="PROSITE" id="PS00409">
    <property type="entry name" value="PROKAR_NTER_METHYL"/>
    <property type="match status" value="1"/>
</dbReference>
<evidence type="ECO:0000313" key="6">
    <source>
        <dbReference type="Proteomes" id="UP000198548"/>
    </source>
</evidence>
<dbReference type="RefSeq" id="WP_091487782.1">
    <property type="nucleotide sequence ID" value="NZ_BJUX01000013.1"/>
</dbReference>
<dbReference type="InterPro" id="IPR012902">
    <property type="entry name" value="N_methyl_site"/>
</dbReference>
<dbReference type="Pfam" id="PF07963">
    <property type="entry name" value="N_methyl"/>
    <property type="match status" value="1"/>
</dbReference>
<gene>
    <name evidence="4" type="ORF">APU01nite_13620</name>
    <name evidence="5" type="ORF">SAMN04488100_11135</name>
</gene>
<evidence type="ECO:0000256" key="1">
    <source>
        <dbReference type="ARBA" id="ARBA00004241"/>
    </source>
</evidence>
<keyword evidence="2" id="KW-0178">Competence</keyword>
<evidence type="ECO:0000256" key="3">
    <source>
        <dbReference type="SAM" id="Phobius"/>
    </source>
</evidence>
<organism evidence="5 6">
    <name type="scientific">Alkalibacterium putridalgicola</name>
    <dbReference type="NCBI Taxonomy" id="426703"/>
    <lineage>
        <taxon>Bacteria</taxon>
        <taxon>Bacillati</taxon>
        <taxon>Bacillota</taxon>
        <taxon>Bacilli</taxon>
        <taxon>Lactobacillales</taxon>
        <taxon>Carnobacteriaceae</taxon>
        <taxon>Alkalibacterium</taxon>
    </lineage>
</organism>
<dbReference type="Proteomes" id="UP000198548">
    <property type="component" value="Unassembled WGS sequence"/>
</dbReference>
<reference evidence="5 6" key="1">
    <citation type="submission" date="2016-10" db="EMBL/GenBank/DDBJ databases">
        <authorList>
            <person name="de Groot N.N."/>
        </authorList>
    </citation>
    <scope>NUCLEOTIDE SEQUENCE [LARGE SCALE GENOMIC DNA]</scope>
    <source>
        <strain evidence="5 6">DSM 19182</strain>
    </source>
</reference>
<dbReference type="OrthoDB" id="2168776at2"/>
<sequence length="122" mass="13210">MRNKIKQLMNKEEGFTLVELLAVIVILGIILAIAIPSVGGIIDRAQDDADEATQELIEDSARIYFTQRIDETSVNDTVTVSTLVEEGYVDLRDGSAPTGYVTYTEDGNGNGIYTYSSGTPSS</sequence>
<keyword evidence="7" id="KW-1185">Reference proteome</keyword>
<dbReference type="AlphaFoldDB" id="A0A1H7T8E9"/>
<dbReference type="STRING" id="426703.SAMN04488100_11135"/>
<dbReference type="EMBL" id="FOBL01000011">
    <property type="protein sequence ID" value="SEL80789.1"/>
    <property type="molecule type" value="Genomic_DNA"/>
</dbReference>
<dbReference type="InterPro" id="IPR045584">
    <property type="entry name" value="Pilin-like"/>
</dbReference>
<evidence type="ECO:0000256" key="2">
    <source>
        <dbReference type="ARBA" id="ARBA00023287"/>
    </source>
</evidence>
<dbReference type="SUPFAM" id="SSF54523">
    <property type="entry name" value="Pili subunits"/>
    <property type="match status" value="1"/>
</dbReference>
<dbReference type="GO" id="GO:0009986">
    <property type="term" value="C:cell surface"/>
    <property type="evidence" value="ECO:0007669"/>
    <property type="project" value="UniProtKB-SubCell"/>
</dbReference>
<dbReference type="GO" id="GO:0030420">
    <property type="term" value="P:establishment of competence for transformation"/>
    <property type="evidence" value="ECO:0007669"/>
    <property type="project" value="UniProtKB-KW"/>
</dbReference>
<comment type="subcellular location">
    <subcellularLocation>
        <location evidence="1">Cell surface</location>
    </subcellularLocation>
</comment>
<reference evidence="4 7" key="2">
    <citation type="submission" date="2019-07" db="EMBL/GenBank/DDBJ databases">
        <title>Whole genome shotgun sequence of Alkalibacterium putridalgicola NBRC 103243.</title>
        <authorList>
            <person name="Hosoyama A."/>
            <person name="Uohara A."/>
            <person name="Ohji S."/>
            <person name="Ichikawa N."/>
        </authorList>
    </citation>
    <scope>NUCLEOTIDE SEQUENCE [LARGE SCALE GENOMIC DNA]</scope>
    <source>
        <strain evidence="4 7">NBRC 103243</strain>
    </source>
</reference>
<feature type="transmembrane region" description="Helical" evidence="3">
    <location>
        <begin position="20"/>
        <end position="42"/>
    </location>
</feature>
<accession>A0A1H7T8E9</accession>
<evidence type="ECO:0000313" key="7">
    <source>
        <dbReference type="Proteomes" id="UP000321425"/>
    </source>
</evidence>
<proteinExistence type="predicted"/>
<dbReference type="NCBIfam" id="TIGR02532">
    <property type="entry name" value="IV_pilin_GFxxxE"/>
    <property type="match status" value="1"/>
</dbReference>
<name>A0A1H7T8E9_9LACT</name>
<evidence type="ECO:0000313" key="5">
    <source>
        <dbReference type="EMBL" id="SEL80789.1"/>
    </source>
</evidence>
<dbReference type="Gene3D" id="3.30.700.10">
    <property type="entry name" value="Glycoprotein, Type 4 Pilin"/>
    <property type="match status" value="1"/>
</dbReference>
<dbReference type="EMBL" id="BJUX01000013">
    <property type="protein sequence ID" value="GEK89323.1"/>
    <property type="molecule type" value="Genomic_DNA"/>
</dbReference>
<keyword evidence="3" id="KW-0812">Transmembrane</keyword>
<protein>
    <submittedName>
        <fullName evidence="5">Type IV pilus assembly protein PilA</fullName>
    </submittedName>
</protein>
<keyword evidence="3" id="KW-0472">Membrane</keyword>